<sequence>MRNAPPRRQVRHRTAAIVLGAMLAVSAVAVLVATGVFGSLQGSVIDPWTIGIVVVAVIGAVIARVRPSRSDGKSGARGCGC</sequence>
<evidence type="ECO:0000313" key="3">
    <source>
        <dbReference type="Proteomes" id="UP000199682"/>
    </source>
</evidence>
<name>A0A1G9WVE0_9PSEU</name>
<keyword evidence="1" id="KW-0472">Membrane</keyword>
<evidence type="ECO:0000313" key="2">
    <source>
        <dbReference type="EMBL" id="SDM88430.1"/>
    </source>
</evidence>
<proteinExistence type="predicted"/>
<keyword evidence="1" id="KW-0812">Transmembrane</keyword>
<protein>
    <submittedName>
        <fullName evidence="2">Uncharacterized protein</fullName>
    </submittedName>
</protein>
<dbReference type="AlphaFoldDB" id="A0A1G9WVE0"/>
<evidence type="ECO:0000256" key="1">
    <source>
        <dbReference type="SAM" id="Phobius"/>
    </source>
</evidence>
<organism evidence="2 3">
    <name type="scientific">Lentzea albidocapillata subsp. violacea</name>
    <dbReference type="NCBI Taxonomy" id="128104"/>
    <lineage>
        <taxon>Bacteria</taxon>
        <taxon>Bacillati</taxon>
        <taxon>Actinomycetota</taxon>
        <taxon>Actinomycetes</taxon>
        <taxon>Pseudonocardiales</taxon>
        <taxon>Pseudonocardiaceae</taxon>
        <taxon>Lentzea</taxon>
    </lineage>
</organism>
<dbReference type="Proteomes" id="UP000199682">
    <property type="component" value="Unassembled WGS sequence"/>
</dbReference>
<reference evidence="3" key="1">
    <citation type="submission" date="2016-10" db="EMBL/GenBank/DDBJ databases">
        <authorList>
            <person name="Varghese N."/>
            <person name="Submissions S."/>
        </authorList>
    </citation>
    <scope>NUCLEOTIDE SEQUENCE [LARGE SCALE GENOMIC DNA]</scope>
    <source>
        <strain evidence="3">DSM 44796</strain>
    </source>
</reference>
<gene>
    <name evidence="2" type="ORF">SAMN04488074_12891</name>
</gene>
<dbReference type="RefSeq" id="WP_143028048.1">
    <property type="nucleotide sequence ID" value="NZ_FNET01000028.1"/>
</dbReference>
<feature type="transmembrane region" description="Helical" evidence="1">
    <location>
        <begin position="48"/>
        <end position="65"/>
    </location>
</feature>
<accession>A0A1G9WVE0</accession>
<dbReference type="EMBL" id="FNET01000028">
    <property type="protein sequence ID" value="SDM88430.1"/>
    <property type="molecule type" value="Genomic_DNA"/>
</dbReference>
<keyword evidence="1" id="KW-1133">Transmembrane helix</keyword>